<dbReference type="PANTHER" id="PTHR43976:SF16">
    <property type="entry name" value="SHORT-CHAIN DEHYDROGENASE_REDUCTASE FAMILY PROTEIN"/>
    <property type="match status" value="1"/>
</dbReference>
<dbReference type="PRINTS" id="PR00080">
    <property type="entry name" value="SDRFAMILY"/>
</dbReference>
<evidence type="ECO:0000256" key="1">
    <source>
        <dbReference type="ARBA" id="ARBA00006484"/>
    </source>
</evidence>
<evidence type="ECO:0000313" key="5">
    <source>
        <dbReference type="Proteomes" id="UP001501207"/>
    </source>
</evidence>
<dbReference type="CDD" id="cd05374">
    <property type="entry name" value="17beta-HSD-like_SDR_c"/>
    <property type="match status" value="1"/>
</dbReference>
<dbReference type="InterPro" id="IPR002347">
    <property type="entry name" value="SDR_fam"/>
</dbReference>
<dbReference type="Gene3D" id="3.40.50.720">
    <property type="entry name" value="NAD(P)-binding Rossmann-like Domain"/>
    <property type="match status" value="1"/>
</dbReference>
<dbReference type="InterPro" id="IPR020904">
    <property type="entry name" value="Sc_DH/Rdtase_CS"/>
</dbReference>
<evidence type="ECO:0000256" key="2">
    <source>
        <dbReference type="ARBA" id="ARBA00023002"/>
    </source>
</evidence>
<dbReference type="InterPro" id="IPR036291">
    <property type="entry name" value="NAD(P)-bd_dom_sf"/>
</dbReference>
<dbReference type="Proteomes" id="UP001501207">
    <property type="component" value="Unassembled WGS sequence"/>
</dbReference>
<dbReference type="PANTHER" id="PTHR43976">
    <property type="entry name" value="SHORT CHAIN DEHYDROGENASE"/>
    <property type="match status" value="1"/>
</dbReference>
<evidence type="ECO:0000256" key="3">
    <source>
        <dbReference type="RuleBase" id="RU000363"/>
    </source>
</evidence>
<protein>
    <submittedName>
        <fullName evidence="4">SDR family oxidoreductase</fullName>
    </submittedName>
</protein>
<gene>
    <name evidence="4" type="ORF">GCM10023143_26600</name>
</gene>
<reference evidence="5" key="1">
    <citation type="journal article" date="2019" name="Int. J. Syst. Evol. Microbiol.">
        <title>The Global Catalogue of Microorganisms (GCM) 10K type strain sequencing project: providing services to taxonomists for standard genome sequencing and annotation.</title>
        <authorList>
            <consortium name="The Broad Institute Genomics Platform"/>
            <consortium name="The Broad Institute Genome Sequencing Center for Infectious Disease"/>
            <person name="Wu L."/>
            <person name="Ma J."/>
        </authorList>
    </citation>
    <scope>NUCLEOTIDE SEQUENCE [LARGE SCALE GENOMIC DNA]</scope>
    <source>
        <strain evidence="5">JCM 17664</strain>
    </source>
</reference>
<proteinExistence type="inferred from homology"/>
<comment type="similarity">
    <text evidence="1 3">Belongs to the short-chain dehydrogenases/reductases (SDR) family.</text>
</comment>
<dbReference type="EMBL" id="BAABFN010000006">
    <property type="protein sequence ID" value="GAA4315304.1"/>
    <property type="molecule type" value="Genomic_DNA"/>
</dbReference>
<comment type="caution">
    <text evidence="4">The sequence shown here is derived from an EMBL/GenBank/DDBJ whole genome shotgun (WGS) entry which is preliminary data.</text>
</comment>
<sequence length="272" mass="29429">MSKTIFITGASSGIGKATAKVFAANGWNVIASMRDPEKETELTALDRVLVTRLDVREADTITAAIRAGLDRFGRIDVWMNNAGLGVFGVFEATPQQKIIDLFEVNLFGVMAATRAILPHFRARQEGLIVNISSATGRSTFPLLSAYCASKFALEGFSEALSFELSSQGIGVKIIEPGMVETNFDEASRQNSADAPLPEDYNAYLQKMIASYTAEETHPVSAADAASAIYAAVTDGTDTLRYVIGEDARGMLSARSSMPDQDYLDAMRQRFTV</sequence>
<keyword evidence="5" id="KW-1185">Reference proteome</keyword>
<dbReference type="InterPro" id="IPR051911">
    <property type="entry name" value="SDR_oxidoreductase"/>
</dbReference>
<keyword evidence="2" id="KW-0560">Oxidoreductase</keyword>
<accession>A0ABP8G1D1</accession>
<organism evidence="4 5">
    <name type="scientific">Compostibacter hankyongensis</name>
    <dbReference type="NCBI Taxonomy" id="1007089"/>
    <lineage>
        <taxon>Bacteria</taxon>
        <taxon>Pseudomonadati</taxon>
        <taxon>Bacteroidota</taxon>
        <taxon>Chitinophagia</taxon>
        <taxon>Chitinophagales</taxon>
        <taxon>Chitinophagaceae</taxon>
        <taxon>Compostibacter</taxon>
    </lineage>
</organism>
<name>A0ABP8G1D1_9BACT</name>
<dbReference type="RefSeq" id="WP_344980108.1">
    <property type="nucleotide sequence ID" value="NZ_BAABFN010000006.1"/>
</dbReference>
<dbReference type="Pfam" id="PF00106">
    <property type="entry name" value="adh_short"/>
    <property type="match status" value="1"/>
</dbReference>
<dbReference type="SUPFAM" id="SSF51735">
    <property type="entry name" value="NAD(P)-binding Rossmann-fold domains"/>
    <property type="match status" value="1"/>
</dbReference>
<dbReference type="PROSITE" id="PS00061">
    <property type="entry name" value="ADH_SHORT"/>
    <property type="match status" value="1"/>
</dbReference>
<evidence type="ECO:0000313" key="4">
    <source>
        <dbReference type="EMBL" id="GAA4315304.1"/>
    </source>
</evidence>
<dbReference type="PRINTS" id="PR00081">
    <property type="entry name" value="GDHRDH"/>
</dbReference>